<feature type="modified residue" description="4-aspartylphosphate" evidence="7">
    <location>
        <position position="530"/>
    </location>
</feature>
<keyword evidence="8" id="KW-1133">Transmembrane helix</keyword>
<dbReference type="InterPro" id="IPR036097">
    <property type="entry name" value="HisK_dim/P_sf"/>
</dbReference>
<dbReference type="SMART" id="SM00448">
    <property type="entry name" value="REC"/>
    <property type="match status" value="1"/>
</dbReference>
<dbReference type="OrthoDB" id="9764438at2"/>
<dbReference type="Gene3D" id="1.10.287.130">
    <property type="match status" value="1"/>
</dbReference>
<dbReference type="AlphaFoldDB" id="A7HZ70"/>
<dbReference type="InterPro" id="IPR011006">
    <property type="entry name" value="CheY-like_superfamily"/>
</dbReference>
<evidence type="ECO:0000256" key="2">
    <source>
        <dbReference type="ARBA" id="ARBA00012438"/>
    </source>
</evidence>
<evidence type="ECO:0000259" key="10">
    <source>
        <dbReference type="PROSITE" id="PS50110"/>
    </source>
</evidence>
<evidence type="ECO:0000256" key="7">
    <source>
        <dbReference type="PROSITE-ProRule" id="PRU00169"/>
    </source>
</evidence>
<organism evidence="11 12">
    <name type="scientific">Parvibaculum lavamentivorans (strain DS-1 / DSM 13023 / NCIMB 13966)</name>
    <dbReference type="NCBI Taxonomy" id="402881"/>
    <lineage>
        <taxon>Bacteria</taxon>
        <taxon>Pseudomonadati</taxon>
        <taxon>Pseudomonadota</taxon>
        <taxon>Alphaproteobacteria</taxon>
        <taxon>Hyphomicrobiales</taxon>
        <taxon>Parvibaculaceae</taxon>
        <taxon>Parvibaculum</taxon>
    </lineage>
</organism>
<keyword evidence="6" id="KW-0902">Two-component regulatory system</keyword>
<dbReference type="HOGENOM" id="CLU_000445_114_75_5"/>
<keyword evidence="8" id="KW-0812">Transmembrane</keyword>
<evidence type="ECO:0000256" key="6">
    <source>
        <dbReference type="ARBA" id="ARBA00023012"/>
    </source>
</evidence>
<dbReference type="SUPFAM" id="SSF52172">
    <property type="entry name" value="CheY-like"/>
    <property type="match status" value="1"/>
</dbReference>
<keyword evidence="12" id="KW-1185">Reference proteome</keyword>
<keyword evidence="5 11" id="KW-0418">Kinase</keyword>
<keyword evidence="3 7" id="KW-0597">Phosphoprotein</keyword>
<gene>
    <name evidence="11" type="ordered locus">Plav_3605</name>
</gene>
<dbReference type="PROSITE" id="PS50110">
    <property type="entry name" value="RESPONSE_REGULATORY"/>
    <property type="match status" value="1"/>
</dbReference>
<dbReference type="PROSITE" id="PS50109">
    <property type="entry name" value="HIS_KIN"/>
    <property type="match status" value="1"/>
</dbReference>
<dbReference type="PANTHER" id="PTHR43711:SF1">
    <property type="entry name" value="HISTIDINE KINASE 1"/>
    <property type="match status" value="1"/>
</dbReference>
<sequence>MPPQAGDRSGGKAGEGPGVNLEGLRAIGRAEKWQLDYLFDLGFQAWLVHIGVVAATAGVLVSAHPEDRWPLLWCVAMILLSLSLSLLARFYLRSPPADEPSAQRYGAAHTGLTALVGITWGLGGFGAATGDFQTLLVYSLALGGTALGAVSSQHVLPRSCFVSLWTSVPLLGLAHLFHDPAFLGAVIMGMVLLYAAILSILAIRMLRFMQANLRLTRSLDARLAELTQMAAELEGARAEAVEANLSKSRFLAHASHDLRQPIHAIGLFAACLRDIDLGAEAAQLVGSVDNAARSVSRLLGSLLDISRLDVGGVVPQPEPVALGEMLQGIARQNADIAAANSCTLRIVPTALWVEADPALLSAMVQNLLSNALKYAPGARILVGARRAGGSIAIEVVDTGPGIAEKDFRRIFDEFYRADRPAVRATEGLGLGLAIVRRLAELMALDVSAASAPGRGTRLRISGLRPVAPVTAPVSRARRQHPLTGLRVCLIDDDADVLAASAMLLRRWGCEVTPFRALPGGPLGCDAIVSDFDLGGETDGLDAIAAVRAFEGWDVPAAIVSGRTEPETLARLARAGIPFLRKPVHPAELRALLTGFALDAALDISGEAVRG</sequence>
<dbReference type="SMART" id="SM00388">
    <property type="entry name" value="HisKA"/>
    <property type="match status" value="1"/>
</dbReference>
<dbReference type="SMART" id="SM00387">
    <property type="entry name" value="HATPase_c"/>
    <property type="match status" value="1"/>
</dbReference>
<evidence type="ECO:0000256" key="5">
    <source>
        <dbReference type="ARBA" id="ARBA00022777"/>
    </source>
</evidence>
<dbReference type="PRINTS" id="PR00344">
    <property type="entry name" value="BCTRLSENSOR"/>
</dbReference>
<dbReference type="eggNOG" id="COG0784">
    <property type="taxonomic scope" value="Bacteria"/>
</dbReference>
<dbReference type="Pfam" id="PF00512">
    <property type="entry name" value="HisKA"/>
    <property type="match status" value="1"/>
</dbReference>
<dbReference type="Proteomes" id="UP000006377">
    <property type="component" value="Chromosome"/>
</dbReference>
<name>A7HZ70_PARL1</name>
<accession>A7HZ70</accession>
<dbReference type="EMBL" id="CP000774">
    <property type="protein sequence ID" value="ABS65203.1"/>
    <property type="molecule type" value="Genomic_DNA"/>
</dbReference>
<dbReference type="KEGG" id="pla:Plav_3605"/>
<dbReference type="CDD" id="cd00075">
    <property type="entry name" value="HATPase"/>
    <property type="match status" value="1"/>
</dbReference>
<feature type="transmembrane region" description="Helical" evidence="8">
    <location>
        <begin position="135"/>
        <end position="152"/>
    </location>
</feature>
<feature type="transmembrane region" description="Helical" evidence="8">
    <location>
        <begin position="37"/>
        <end position="63"/>
    </location>
</feature>
<evidence type="ECO:0000256" key="4">
    <source>
        <dbReference type="ARBA" id="ARBA00022679"/>
    </source>
</evidence>
<dbReference type="Gene3D" id="3.30.565.10">
    <property type="entry name" value="Histidine kinase-like ATPase, C-terminal domain"/>
    <property type="match status" value="1"/>
</dbReference>
<dbReference type="InterPro" id="IPR003661">
    <property type="entry name" value="HisK_dim/P_dom"/>
</dbReference>
<protein>
    <recommendedName>
        <fullName evidence="2">histidine kinase</fullName>
        <ecNumber evidence="2">2.7.13.3</ecNumber>
    </recommendedName>
</protein>
<dbReference type="SUPFAM" id="SSF55874">
    <property type="entry name" value="ATPase domain of HSP90 chaperone/DNA topoisomerase II/histidine kinase"/>
    <property type="match status" value="1"/>
</dbReference>
<keyword evidence="4" id="KW-0808">Transferase</keyword>
<dbReference type="SUPFAM" id="SSF47384">
    <property type="entry name" value="Homodimeric domain of signal transducing histidine kinase"/>
    <property type="match status" value="1"/>
</dbReference>
<dbReference type="InterPro" id="IPR003594">
    <property type="entry name" value="HATPase_dom"/>
</dbReference>
<dbReference type="Pfam" id="PF02518">
    <property type="entry name" value="HATPase_c"/>
    <property type="match status" value="1"/>
</dbReference>
<comment type="catalytic activity">
    <reaction evidence="1">
        <text>ATP + protein L-histidine = ADP + protein N-phospho-L-histidine.</text>
        <dbReference type="EC" id="2.7.13.3"/>
    </reaction>
</comment>
<feature type="transmembrane region" description="Helical" evidence="8">
    <location>
        <begin position="183"/>
        <end position="206"/>
    </location>
</feature>
<proteinExistence type="predicted"/>
<dbReference type="InterPro" id="IPR005467">
    <property type="entry name" value="His_kinase_dom"/>
</dbReference>
<feature type="domain" description="Response regulatory" evidence="10">
    <location>
        <begin position="486"/>
        <end position="596"/>
    </location>
</feature>
<evidence type="ECO:0000313" key="11">
    <source>
        <dbReference type="EMBL" id="ABS65203.1"/>
    </source>
</evidence>
<dbReference type="PANTHER" id="PTHR43711">
    <property type="entry name" value="TWO-COMPONENT HISTIDINE KINASE"/>
    <property type="match status" value="1"/>
</dbReference>
<evidence type="ECO:0000256" key="3">
    <source>
        <dbReference type="ARBA" id="ARBA00022553"/>
    </source>
</evidence>
<feature type="transmembrane region" description="Helical" evidence="8">
    <location>
        <begin position="69"/>
        <end position="92"/>
    </location>
</feature>
<dbReference type="CDD" id="cd00156">
    <property type="entry name" value="REC"/>
    <property type="match status" value="1"/>
</dbReference>
<dbReference type="STRING" id="402881.Plav_3605"/>
<keyword evidence="8" id="KW-0472">Membrane</keyword>
<feature type="domain" description="Histidine kinase" evidence="9">
    <location>
        <begin position="253"/>
        <end position="461"/>
    </location>
</feature>
<dbReference type="eggNOG" id="COG2205">
    <property type="taxonomic scope" value="Bacteria"/>
</dbReference>
<dbReference type="GO" id="GO:0000155">
    <property type="term" value="F:phosphorelay sensor kinase activity"/>
    <property type="evidence" value="ECO:0007669"/>
    <property type="project" value="InterPro"/>
</dbReference>
<dbReference type="InterPro" id="IPR004358">
    <property type="entry name" value="Sig_transdc_His_kin-like_C"/>
</dbReference>
<dbReference type="EC" id="2.7.13.3" evidence="2"/>
<evidence type="ECO:0000313" key="12">
    <source>
        <dbReference type="Proteomes" id="UP000006377"/>
    </source>
</evidence>
<dbReference type="InterPro" id="IPR036890">
    <property type="entry name" value="HATPase_C_sf"/>
</dbReference>
<evidence type="ECO:0000256" key="1">
    <source>
        <dbReference type="ARBA" id="ARBA00000085"/>
    </source>
</evidence>
<dbReference type="Gene3D" id="3.40.50.2300">
    <property type="match status" value="1"/>
</dbReference>
<dbReference type="CDD" id="cd00082">
    <property type="entry name" value="HisKA"/>
    <property type="match status" value="1"/>
</dbReference>
<evidence type="ECO:0000256" key="8">
    <source>
        <dbReference type="SAM" id="Phobius"/>
    </source>
</evidence>
<evidence type="ECO:0000259" key="9">
    <source>
        <dbReference type="PROSITE" id="PS50109"/>
    </source>
</evidence>
<dbReference type="InterPro" id="IPR050736">
    <property type="entry name" value="Sensor_HK_Regulatory"/>
</dbReference>
<dbReference type="InterPro" id="IPR001789">
    <property type="entry name" value="Sig_transdc_resp-reg_receiver"/>
</dbReference>
<feature type="transmembrane region" description="Helical" evidence="8">
    <location>
        <begin position="104"/>
        <end position="123"/>
    </location>
</feature>
<reference evidence="11 12" key="1">
    <citation type="journal article" date="2011" name="Stand. Genomic Sci.">
        <title>Complete genome sequence of Parvibaculum lavamentivorans type strain (DS-1(T)).</title>
        <authorList>
            <person name="Schleheck D."/>
            <person name="Weiss M."/>
            <person name="Pitluck S."/>
            <person name="Bruce D."/>
            <person name="Land M.L."/>
            <person name="Han S."/>
            <person name="Saunders E."/>
            <person name="Tapia R."/>
            <person name="Detter C."/>
            <person name="Brettin T."/>
            <person name="Han J."/>
            <person name="Woyke T."/>
            <person name="Goodwin L."/>
            <person name="Pennacchio L."/>
            <person name="Nolan M."/>
            <person name="Cook A.M."/>
            <person name="Kjelleberg S."/>
            <person name="Thomas T."/>
        </authorList>
    </citation>
    <scope>NUCLEOTIDE SEQUENCE [LARGE SCALE GENOMIC DNA]</scope>
    <source>
        <strain evidence="12">DS-1 / DSM 13023 / NCIMB 13966</strain>
    </source>
</reference>